<organism evidence="1 2">
    <name type="scientific">Pectobacterium polaris</name>
    <dbReference type="NCBI Taxonomy" id="2042057"/>
    <lineage>
        <taxon>Bacteria</taxon>
        <taxon>Pseudomonadati</taxon>
        <taxon>Pseudomonadota</taxon>
        <taxon>Gammaproteobacteria</taxon>
        <taxon>Enterobacterales</taxon>
        <taxon>Pectobacteriaceae</taxon>
        <taxon>Pectobacterium</taxon>
    </lineage>
</organism>
<protein>
    <submittedName>
        <fullName evidence="1">Uncharacterized protein</fullName>
    </submittedName>
</protein>
<gene>
    <name evidence="1" type="ORF">IM880_01940</name>
</gene>
<evidence type="ECO:0000313" key="1">
    <source>
        <dbReference type="EMBL" id="MBW5890959.1"/>
    </source>
</evidence>
<sequence length="78" mass="9144">MITKVMSSQCQDVTGRKVLIKEDERTAIGPYYVTCMIYFTDDRIIIILNFRIQRNKALIDMAESQFYFRESSEGKEHG</sequence>
<reference evidence="1" key="2">
    <citation type="submission" date="2021-01" db="EMBL/GenBank/DDBJ databases">
        <authorList>
            <person name="Vargas Peralta D."/>
        </authorList>
    </citation>
    <scope>NUCLEOTIDE SEQUENCE</scope>
    <source>
        <strain evidence="1">A3</strain>
    </source>
</reference>
<reference evidence="1" key="1">
    <citation type="journal article" date="2021" name="bioRxiv">
        <title>Identification of Pectobacterium species isolated from the soft rot of tetecho (Neobuxbaumia tetetzo), a columnar cactus, and associated metagenomics.</title>
        <authorList>
            <person name="Vargas-Peralta D."/>
            <person name="Narvaez-Barragan D.A."/>
            <person name="de Sandozequi A."/>
            <person name="Romero-Gutierrez M.F."/>
            <person name="Segovia L."/>
            <person name="Martinez-Anaya C."/>
            <person name="Alcaraz L.D."/>
            <person name="de la Torre Almaraz R."/>
        </authorList>
    </citation>
    <scope>NUCLEOTIDE SEQUENCE</scope>
    <source>
        <strain evidence="1">A3</strain>
    </source>
</reference>
<proteinExistence type="predicted"/>
<dbReference type="Proteomes" id="UP000696310">
    <property type="component" value="Unassembled WGS sequence"/>
</dbReference>
<dbReference type="EMBL" id="JAESHX010000010">
    <property type="protein sequence ID" value="MBW5890959.1"/>
    <property type="molecule type" value="Genomic_DNA"/>
</dbReference>
<evidence type="ECO:0000313" key="2">
    <source>
        <dbReference type="Proteomes" id="UP000696310"/>
    </source>
</evidence>
<name>A0AAW4NV31_9GAMM</name>
<dbReference type="RefSeq" id="WP_219678303.1">
    <property type="nucleotide sequence ID" value="NZ_JAESHX010000010.1"/>
</dbReference>
<accession>A0AAW4NV31</accession>
<comment type="caution">
    <text evidence="1">The sequence shown here is derived from an EMBL/GenBank/DDBJ whole genome shotgun (WGS) entry which is preliminary data.</text>
</comment>
<dbReference type="AlphaFoldDB" id="A0AAW4NV31"/>